<keyword evidence="2" id="KW-1185">Reference proteome</keyword>
<evidence type="ECO:0000313" key="2">
    <source>
        <dbReference type="Proteomes" id="UP001145114"/>
    </source>
</evidence>
<keyword evidence="1" id="KW-0645">Protease</keyword>
<accession>A0ACC1HQY4</accession>
<keyword evidence="1" id="KW-0378">Hydrolase</keyword>
<name>A0ACC1HQY4_9FUNG</name>
<keyword evidence="1" id="KW-0812">Transmembrane</keyword>
<dbReference type="EMBL" id="JAMZIH010000710">
    <property type="protein sequence ID" value="KAJ1678958.1"/>
    <property type="molecule type" value="Genomic_DNA"/>
</dbReference>
<gene>
    <name evidence="1" type="primary">TMPRSS12_1</name>
    <name evidence="1" type="ORF">EV182_003012</name>
</gene>
<protein>
    <submittedName>
        <fullName evidence="1">Transmembrane protease serine 12</fullName>
    </submittedName>
</protein>
<reference evidence="1" key="1">
    <citation type="submission" date="2022-06" db="EMBL/GenBank/DDBJ databases">
        <title>Phylogenomic reconstructions and comparative analyses of Kickxellomycotina fungi.</title>
        <authorList>
            <person name="Reynolds N.K."/>
            <person name="Stajich J.E."/>
            <person name="Barry K."/>
            <person name="Grigoriev I.V."/>
            <person name="Crous P."/>
            <person name="Smith M.E."/>
        </authorList>
    </citation>
    <scope>NUCLEOTIDE SEQUENCE</scope>
    <source>
        <strain evidence="1">RSA 2271</strain>
    </source>
</reference>
<comment type="caution">
    <text evidence="1">The sequence shown here is derived from an EMBL/GenBank/DDBJ whole genome shotgun (WGS) entry which is preliminary data.</text>
</comment>
<evidence type="ECO:0000313" key="1">
    <source>
        <dbReference type="EMBL" id="KAJ1678958.1"/>
    </source>
</evidence>
<dbReference type="Proteomes" id="UP001145114">
    <property type="component" value="Unassembled WGS sequence"/>
</dbReference>
<organism evidence="1 2">
    <name type="scientific">Spiromyces aspiralis</name>
    <dbReference type="NCBI Taxonomy" id="68401"/>
    <lineage>
        <taxon>Eukaryota</taxon>
        <taxon>Fungi</taxon>
        <taxon>Fungi incertae sedis</taxon>
        <taxon>Zoopagomycota</taxon>
        <taxon>Kickxellomycotina</taxon>
        <taxon>Kickxellomycetes</taxon>
        <taxon>Kickxellales</taxon>
        <taxon>Kickxellaceae</taxon>
        <taxon>Spiromyces</taxon>
    </lineage>
</organism>
<keyword evidence="1" id="KW-0472">Membrane</keyword>
<sequence length="379" mass="40508">MLAVAVVVLVATGTGSLATPVGKMPQDRNPYRLVVNQRPVVGGTDAPKGDFPFAALIRTEVQKGQHAYCGGTIISREWVVTAGHCLLDLSGSESQSTVHKDKIGVYVGGVSADKLKRYGVKDTKVNPALDMRQYLNDIGLIQLDKPLEWSDTVQPARIYAGEIKSNQSVTAIGWGQTSDGEHSRVSGDLEQVAMRTGTHNVCRQLRQGFKDNNGDVICVPTPDGRDTCYGDSGGPLLLPVEPTAERKGEVSSGWALAGLTSYGDTTTHEDHPKCGARNGAGLYTHVAHYLDFITETTKLRRDYITTPQSPAMSSRHEDSDDGSSGSSLEVVAGISSLDGGDRTSGTPRAMSGWLSGQTGWVRGVWILLIAVGWSLPSLM</sequence>
<proteinExistence type="predicted"/>